<evidence type="ECO:0000256" key="6">
    <source>
        <dbReference type="ARBA" id="ARBA00023012"/>
    </source>
</evidence>
<dbReference type="InterPro" id="IPR003661">
    <property type="entry name" value="HisK_dim/P_dom"/>
</dbReference>
<dbReference type="InterPro" id="IPR036890">
    <property type="entry name" value="HATPase_C_sf"/>
</dbReference>
<keyword evidence="7" id="KW-0812">Transmembrane</keyword>
<evidence type="ECO:0000256" key="3">
    <source>
        <dbReference type="ARBA" id="ARBA00022553"/>
    </source>
</evidence>
<accession>A0A3B0X8K6</accession>
<sequence length="585" mass="65168">MKKIIDTFDTPLHHEQIRALYRHSPFMLLGVLGVMGFVGFFFWDSVDSQVLISWLGINLLLTAARVLLVKLFVRFQPKGRAVVKWGLFFALSSVLSGIIWGQIVFLFMDLDDVMSVLVVVLVITSISSASLFALSVFLPAFLGFGLPVLLPLVIRLINQPDNVITLMGYMIAVFVMGNVVFSFVVNRNVSESICLRFENLEMLKKFRAQKNIAEKANTDKSRFLAATSHDLRQPLHAMDLYLGALRNLLIDDEQIQLLDKGQQSSAVLNELLTALMDVSRLDAGDVIVDRSVVNIDALMQTICDECYEKAGQQGISLELRASNLQVDSDALMLGRILRNLINNACAHSAGSKILLKAEKVDEQVTVTVCDDGRGIPEEEQQQVFSEFYQLNNPERDRSKGLGLGLAIVKRLASLLHHDLQLESASGEGCCFKLCLPHVDVAENSQIETTDQLERDVSGLFVILVDDEAEIRSAMRTLLLQWGCELLVTDGLTALQQELATRKYPIPDVLLCDYRLRENLTGLDIVETMRHYFKVKIPALIISGDTDKAVEEKVIKQGCEILHKPVQPDVLRVAIHAIAGLRVTNP</sequence>
<keyword evidence="7" id="KW-1133">Transmembrane helix</keyword>
<reference evidence="10" key="1">
    <citation type="submission" date="2018-06" db="EMBL/GenBank/DDBJ databases">
        <authorList>
            <person name="Zhirakovskaya E."/>
        </authorList>
    </citation>
    <scope>NUCLEOTIDE SEQUENCE</scope>
</reference>
<dbReference type="InterPro" id="IPR005467">
    <property type="entry name" value="His_kinase_dom"/>
</dbReference>
<dbReference type="InterPro" id="IPR011006">
    <property type="entry name" value="CheY-like_superfamily"/>
</dbReference>
<dbReference type="GO" id="GO:0000155">
    <property type="term" value="F:phosphorelay sensor kinase activity"/>
    <property type="evidence" value="ECO:0007669"/>
    <property type="project" value="InterPro"/>
</dbReference>
<dbReference type="SUPFAM" id="SSF47384">
    <property type="entry name" value="Homodimeric domain of signal transducing histidine kinase"/>
    <property type="match status" value="1"/>
</dbReference>
<dbReference type="InterPro" id="IPR050736">
    <property type="entry name" value="Sensor_HK_Regulatory"/>
</dbReference>
<dbReference type="CDD" id="cd00156">
    <property type="entry name" value="REC"/>
    <property type="match status" value="1"/>
</dbReference>
<dbReference type="CDD" id="cd00082">
    <property type="entry name" value="HisKA"/>
    <property type="match status" value="1"/>
</dbReference>
<dbReference type="InterPro" id="IPR001789">
    <property type="entry name" value="Sig_transdc_resp-reg_receiver"/>
</dbReference>
<feature type="transmembrane region" description="Helical" evidence="7">
    <location>
        <begin position="163"/>
        <end position="185"/>
    </location>
</feature>
<feature type="transmembrane region" description="Helical" evidence="7">
    <location>
        <begin position="49"/>
        <end position="73"/>
    </location>
</feature>
<evidence type="ECO:0000256" key="4">
    <source>
        <dbReference type="ARBA" id="ARBA00022679"/>
    </source>
</evidence>
<feature type="domain" description="Histidine kinase" evidence="8">
    <location>
        <begin position="226"/>
        <end position="439"/>
    </location>
</feature>
<dbReference type="EMBL" id="UOFJ01000017">
    <property type="protein sequence ID" value="VAW60910.1"/>
    <property type="molecule type" value="Genomic_DNA"/>
</dbReference>
<dbReference type="InterPro" id="IPR003594">
    <property type="entry name" value="HATPase_dom"/>
</dbReference>
<dbReference type="InterPro" id="IPR004358">
    <property type="entry name" value="Sig_transdc_His_kin-like_C"/>
</dbReference>
<protein>
    <recommendedName>
        <fullName evidence="2">histidine kinase</fullName>
        <ecNumber evidence="2">2.7.13.3</ecNumber>
    </recommendedName>
</protein>
<comment type="catalytic activity">
    <reaction evidence="1">
        <text>ATP + protein L-histidine = ADP + protein N-phospho-L-histidine.</text>
        <dbReference type="EC" id="2.7.13.3"/>
    </reaction>
</comment>
<feature type="domain" description="Response regulatory" evidence="9">
    <location>
        <begin position="460"/>
        <end position="578"/>
    </location>
</feature>
<dbReference type="SUPFAM" id="SSF52172">
    <property type="entry name" value="CheY-like"/>
    <property type="match status" value="1"/>
</dbReference>
<dbReference type="PROSITE" id="PS50109">
    <property type="entry name" value="HIS_KIN"/>
    <property type="match status" value="1"/>
</dbReference>
<keyword evidence="5" id="KW-0418">Kinase</keyword>
<dbReference type="PRINTS" id="PR00344">
    <property type="entry name" value="BCTRLSENSOR"/>
</dbReference>
<dbReference type="Gene3D" id="3.30.565.10">
    <property type="entry name" value="Histidine kinase-like ATPase, C-terminal domain"/>
    <property type="match status" value="1"/>
</dbReference>
<keyword evidence="4" id="KW-0808">Transferase</keyword>
<keyword evidence="7" id="KW-0472">Membrane</keyword>
<dbReference type="PANTHER" id="PTHR43711:SF1">
    <property type="entry name" value="HISTIDINE KINASE 1"/>
    <property type="match status" value="1"/>
</dbReference>
<dbReference type="Gene3D" id="3.40.50.2300">
    <property type="match status" value="1"/>
</dbReference>
<dbReference type="SUPFAM" id="SSF55874">
    <property type="entry name" value="ATPase domain of HSP90 chaperone/DNA topoisomerase II/histidine kinase"/>
    <property type="match status" value="1"/>
</dbReference>
<feature type="transmembrane region" description="Helical" evidence="7">
    <location>
        <begin position="26"/>
        <end position="43"/>
    </location>
</feature>
<name>A0A3B0X8K6_9ZZZZ</name>
<keyword evidence="3" id="KW-0597">Phosphoprotein</keyword>
<evidence type="ECO:0000256" key="1">
    <source>
        <dbReference type="ARBA" id="ARBA00000085"/>
    </source>
</evidence>
<gene>
    <name evidence="10" type="ORF">MNBD_GAMMA10-2512</name>
</gene>
<proteinExistence type="predicted"/>
<evidence type="ECO:0000313" key="10">
    <source>
        <dbReference type="EMBL" id="VAW60910.1"/>
    </source>
</evidence>
<dbReference type="SMART" id="SM00448">
    <property type="entry name" value="REC"/>
    <property type="match status" value="1"/>
</dbReference>
<dbReference type="CDD" id="cd00075">
    <property type="entry name" value="HATPase"/>
    <property type="match status" value="1"/>
</dbReference>
<dbReference type="SMART" id="SM00388">
    <property type="entry name" value="HisKA"/>
    <property type="match status" value="1"/>
</dbReference>
<dbReference type="Gene3D" id="1.10.287.130">
    <property type="match status" value="1"/>
</dbReference>
<keyword evidence="6" id="KW-0902">Two-component regulatory system</keyword>
<feature type="transmembrane region" description="Helical" evidence="7">
    <location>
        <begin position="85"/>
        <end position="108"/>
    </location>
</feature>
<dbReference type="PROSITE" id="PS50110">
    <property type="entry name" value="RESPONSE_REGULATORY"/>
    <property type="match status" value="1"/>
</dbReference>
<evidence type="ECO:0000259" key="8">
    <source>
        <dbReference type="PROSITE" id="PS50109"/>
    </source>
</evidence>
<dbReference type="EC" id="2.7.13.3" evidence="2"/>
<dbReference type="Pfam" id="PF00072">
    <property type="entry name" value="Response_reg"/>
    <property type="match status" value="1"/>
</dbReference>
<evidence type="ECO:0000256" key="2">
    <source>
        <dbReference type="ARBA" id="ARBA00012438"/>
    </source>
</evidence>
<evidence type="ECO:0000256" key="7">
    <source>
        <dbReference type="SAM" id="Phobius"/>
    </source>
</evidence>
<evidence type="ECO:0000256" key="5">
    <source>
        <dbReference type="ARBA" id="ARBA00022777"/>
    </source>
</evidence>
<dbReference type="PANTHER" id="PTHR43711">
    <property type="entry name" value="TWO-COMPONENT HISTIDINE KINASE"/>
    <property type="match status" value="1"/>
</dbReference>
<dbReference type="Pfam" id="PF02518">
    <property type="entry name" value="HATPase_c"/>
    <property type="match status" value="1"/>
</dbReference>
<dbReference type="SMART" id="SM00387">
    <property type="entry name" value="HATPase_c"/>
    <property type="match status" value="1"/>
</dbReference>
<dbReference type="Pfam" id="PF00512">
    <property type="entry name" value="HisKA"/>
    <property type="match status" value="1"/>
</dbReference>
<dbReference type="InterPro" id="IPR036097">
    <property type="entry name" value="HisK_dim/P_sf"/>
</dbReference>
<dbReference type="AlphaFoldDB" id="A0A3B0X8K6"/>
<organism evidence="10">
    <name type="scientific">hydrothermal vent metagenome</name>
    <dbReference type="NCBI Taxonomy" id="652676"/>
    <lineage>
        <taxon>unclassified sequences</taxon>
        <taxon>metagenomes</taxon>
        <taxon>ecological metagenomes</taxon>
    </lineage>
</organism>
<evidence type="ECO:0000259" key="9">
    <source>
        <dbReference type="PROSITE" id="PS50110"/>
    </source>
</evidence>
<feature type="transmembrane region" description="Helical" evidence="7">
    <location>
        <begin position="114"/>
        <end position="142"/>
    </location>
</feature>